<accession>A0A344UNA4</accession>
<dbReference type="NCBIfam" id="NF033632">
    <property type="entry name" value="SLATT_4"/>
    <property type="match status" value="1"/>
</dbReference>
<dbReference type="Pfam" id="PF18186">
    <property type="entry name" value="SLATT_4"/>
    <property type="match status" value="1"/>
</dbReference>
<feature type="domain" description="SMODS and SLOG-associating 2TM effector" evidence="1">
    <location>
        <begin position="9"/>
        <end position="172"/>
    </location>
</feature>
<sequence>MDKPIVFIEGQLRECYGRAVYSHKTHEKCADILLTRLSRIKLLQIVLSAVTTGSFLTSILGSGKEAAVVGVIVSTALLVLNAYTKNYDLGELAQKHKQAANDIWLIREQYLSLLTDLAAEVKTKEEIQAERDRLVVALHGVYAGSPSTTYTAYSKAQEALKHNEDMTFSDAEIDAFLPNELRRGS</sequence>
<dbReference type="EMBL" id="CP029554">
    <property type="protein sequence ID" value="AXE36752.1"/>
    <property type="molecule type" value="Genomic_DNA"/>
</dbReference>
<dbReference type="InterPro" id="IPR040811">
    <property type="entry name" value="SLATT_4"/>
</dbReference>
<organism evidence="2 3">
    <name type="scientific">Chromobacterium phragmitis</name>
    <dbReference type="NCBI Taxonomy" id="2202141"/>
    <lineage>
        <taxon>Bacteria</taxon>
        <taxon>Pseudomonadati</taxon>
        <taxon>Pseudomonadota</taxon>
        <taxon>Betaproteobacteria</taxon>
        <taxon>Neisseriales</taxon>
        <taxon>Chromobacteriaceae</taxon>
        <taxon>Chromobacterium</taxon>
    </lineage>
</organism>
<dbReference type="Proteomes" id="UP000252038">
    <property type="component" value="Chromosome"/>
</dbReference>
<dbReference type="AlphaFoldDB" id="A0A344UNA4"/>
<evidence type="ECO:0000313" key="2">
    <source>
        <dbReference type="EMBL" id="AXE36752.1"/>
    </source>
</evidence>
<dbReference type="KEGG" id="chrb:DK843_22090"/>
<proteinExistence type="predicted"/>
<dbReference type="RefSeq" id="WP_114074354.1">
    <property type="nucleotide sequence ID" value="NZ_CP029554.1"/>
</dbReference>
<protein>
    <recommendedName>
        <fullName evidence="1">SMODS and SLOG-associating 2TM effector domain-containing protein</fullName>
    </recommendedName>
</protein>
<reference evidence="2 3" key="1">
    <citation type="submission" date="2018-05" db="EMBL/GenBank/DDBJ databases">
        <title>Genome sequencing, assembly and analysis of the novel insecticidal bacterium, Chromobacterium phragmitis.</title>
        <authorList>
            <person name="Sparks M.E."/>
            <person name="Blackburn M.B."/>
            <person name="Gundersen-Rindal D.E."/>
        </authorList>
    </citation>
    <scope>NUCLEOTIDE SEQUENCE [LARGE SCALE GENOMIC DNA]</scope>
    <source>
        <strain evidence="2">IIBBL 274-1</strain>
    </source>
</reference>
<name>A0A344UNA4_9NEIS</name>
<evidence type="ECO:0000313" key="3">
    <source>
        <dbReference type="Proteomes" id="UP000252038"/>
    </source>
</evidence>
<evidence type="ECO:0000259" key="1">
    <source>
        <dbReference type="Pfam" id="PF18186"/>
    </source>
</evidence>
<gene>
    <name evidence="2" type="ORF">DK843_22090</name>
</gene>